<proteinExistence type="predicted"/>
<dbReference type="AlphaFoldDB" id="A0A0B3Z5M2"/>
<dbReference type="InterPro" id="IPR036513">
    <property type="entry name" value="STAS_dom_sf"/>
</dbReference>
<feature type="domain" description="STAS" evidence="1">
    <location>
        <begin position="47"/>
        <end position="102"/>
    </location>
</feature>
<dbReference type="InterPro" id="IPR058548">
    <property type="entry name" value="MlaB-like_STAS"/>
</dbReference>
<dbReference type="SUPFAM" id="SSF52091">
    <property type="entry name" value="SpoIIaa-like"/>
    <property type="match status" value="1"/>
</dbReference>
<reference evidence="2 3" key="1">
    <citation type="submission" date="2014-12" db="EMBL/GenBank/DDBJ databases">
        <title>Genome sequencing of Alteromonas marina AD001.</title>
        <authorList>
            <person name="Adrian T.G.S."/>
            <person name="Chan K.G."/>
        </authorList>
    </citation>
    <scope>NUCLEOTIDE SEQUENCE [LARGE SCALE GENOMIC DNA]</scope>
    <source>
        <strain evidence="2 3">AD001</strain>
    </source>
</reference>
<dbReference type="Gene3D" id="3.30.750.24">
    <property type="entry name" value="STAS domain"/>
    <property type="match status" value="1"/>
</dbReference>
<dbReference type="Proteomes" id="UP000031197">
    <property type="component" value="Unassembled WGS sequence"/>
</dbReference>
<dbReference type="PANTHER" id="PTHR35849">
    <property type="entry name" value="BLR2341 PROTEIN"/>
    <property type="match status" value="1"/>
</dbReference>
<dbReference type="EMBL" id="JWLW01000014">
    <property type="protein sequence ID" value="KHT53359.1"/>
    <property type="molecule type" value="Genomic_DNA"/>
</dbReference>
<dbReference type="OrthoDB" id="5900662at2"/>
<dbReference type="Pfam" id="PF13466">
    <property type="entry name" value="STAS_2"/>
    <property type="match status" value="1"/>
</dbReference>
<comment type="caution">
    <text evidence="2">The sequence shown here is derived from an EMBL/GenBank/DDBJ whole genome shotgun (WGS) entry which is preliminary data.</text>
</comment>
<protein>
    <submittedName>
        <fullName evidence="2">Sulfate transporter</fullName>
    </submittedName>
</protein>
<evidence type="ECO:0000259" key="1">
    <source>
        <dbReference type="PROSITE" id="PS50801"/>
    </source>
</evidence>
<gene>
    <name evidence="2" type="ORF">RJ41_09095</name>
</gene>
<keyword evidence="3" id="KW-1185">Reference proteome</keyword>
<dbReference type="InterPro" id="IPR052746">
    <property type="entry name" value="MlaB_ABC_Transporter"/>
</dbReference>
<sequence>MSLFEVNDKGNIVVHGHLDRETLSKNFWESLNGNERSALITKKRCQIDLSDVERADSAGLAWLINAVRDAKQNGVSMTLYKMPEKLQKLAKISNANSFLPVE</sequence>
<accession>A0A0B3Z5M2</accession>
<dbReference type="InterPro" id="IPR002645">
    <property type="entry name" value="STAS_dom"/>
</dbReference>
<evidence type="ECO:0000313" key="2">
    <source>
        <dbReference type="EMBL" id="KHT53359.1"/>
    </source>
</evidence>
<dbReference type="PANTHER" id="PTHR35849:SF1">
    <property type="entry name" value="INTERMEMBRANE PHOSPHOLIPID TRANSPORT SYSTEM BINDING PROTEIN MLAB"/>
    <property type="match status" value="1"/>
</dbReference>
<organism evidence="2 3">
    <name type="scientific">Alteromonas marina</name>
    <dbReference type="NCBI Taxonomy" id="203795"/>
    <lineage>
        <taxon>Bacteria</taxon>
        <taxon>Pseudomonadati</taxon>
        <taxon>Pseudomonadota</taxon>
        <taxon>Gammaproteobacteria</taxon>
        <taxon>Alteromonadales</taxon>
        <taxon>Alteromonadaceae</taxon>
        <taxon>Alteromonas/Salinimonas group</taxon>
        <taxon>Alteromonas</taxon>
    </lineage>
</organism>
<evidence type="ECO:0000313" key="3">
    <source>
        <dbReference type="Proteomes" id="UP000031197"/>
    </source>
</evidence>
<dbReference type="PROSITE" id="PS50801">
    <property type="entry name" value="STAS"/>
    <property type="match status" value="1"/>
</dbReference>
<dbReference type="CDD" id="cd07043">
    <property type="entry name" value="STAS_anti-anti-sigma_factors"/>
    <property type="match status" value="1"/>
</dbReference>
<dbReference type="RefSeq" id="WP_039219608.1">
    <property type="nucleotide sequence ID" value="NZ_JWLW01000014.1"/>
</dbReference>
<name>A0A0B3Z5M2_9ALTE</name>